<proteinExistence type="predicted"/>
<gene>
    <name evidence="2" type="ORF">PCOR1329_LOCUS67491</name>
</gene>
<sequence>MPRAAAEEGPAEGGPLVGRRRSSPSSRSSAGAGEWSSAPSSPGPSSPGPSTSGDDGADGVCAQLRSLAGLAAEGAREQLARRAEAAKRRHDAFKVSPVGILLLARWLPLQDVGLDMLVTLGQPHLPLIGPLCSNQGLLWDRQDGRGLSGGRAEGRDRFGSRDFCPSSPWSQMWGALDAAAGSPRSPGQHALQGRSRGRHCGP</sequence>
<feature type="region of interest" description="Disordered" evidence="1">
    <location>
        <begin position="1"/>
        <end position="59"/>
    </location>
</feature>
<accession>A0ABN9WHU3</accession>
<feature type="compositionally biased region" description="Low complexity" evidence="1">
    <location>
        <begin position="23"/>
        <end position="40"/>
    </location>
</feature>
<comment type="caution">
    <text evidence="2">The sequence shown here is derived from an EMBL/GenBank/DDBJ whole genome shotgun (WGS) entry which is preliminary data.</text>
</comment>
<protein>
    <submittedName>
        <fullName evidence="2">Uncharacterized protein</fullName>
    </submittedName>
</protein>
<evidence type="ECO:0000313" key="2">
    <source>
        <dbReference type="EMBL" id="CAK0886046.1"/>
    </source>
</evidence>
<evidence type="ECO:0000256" key="1">
    <source>
        <dbReference type="SAM" id="MobiDB-lite"/>
    </source>
</evidence>
<dbReference type="Proteomes" id="UP001189429">
    <property type="component" value="Unassembled WGS sequence"/>
</dbReference>
<feature type="region of interest" description="Disordered" evidence="1">
    <location>
        <begin position="178"/>
        <end position="202"/>
    </location>
</feature>
<name>A0ABN9WHU3_9DINO</name>
<reference evidence="2" key="1">
    <citation type="submission" date="2023-10" db="EMBL/GenBank/DDBJ databases">
        <authorList>
            <person name="Chen Y."/>
            <person name="Shah S."/>
            <person name="Dougan E. K."/>
            <person name="Thang M."/>
            <person name="Chan C."/>
        </authorList>
    </citation>
    <scope>NUCLEOTIDE SEQUENCE [LARGE SCALE GENOMIC DNA]</scope>
</reference>
<evidence type="ECO:0000313" key="3">
    <source>
        <dbReference type="Proteomes" id="UP001189429"/>
    </source>
</evidence>
<dbReference type="EMBL" id="CAUYUJ010018749">
    <property type="protein sequence ID" value="CAK0886046.1"/>
    <property type="molecule type" value="Genomic_DNA"/>
</dbReference>
<keyword evidence="3" id="KW-1185">Reference proteome</keyword>
<organism evidence="2 3">
    <name type="scientific">Prorocentrum cordatum</name>
    <dbReference type="NCBI Taxonomy" id="2364126"/>
    <lineage>
        <taxon>Eukaryota</taxon>
        <taxon>Sar</taxon>
        <taxon>Alveolata</taxon>
        <taxon>Dinophyceae</taxon>
        <taxon>Prorocentrales</taxon>
        <taxon>Prorocentraceae</taxon>
        <taxon>Prorocentrum</taxon>
    </lineage>
</organism>